<gene>
    <name evidence="4" type="primary">glpE</name>
    <name evidence="4" type="ORF">GCM10011352_19010</name>
</gene>
<dbReference type="RefSeq" id="WP_188747621.1">
    <property type="nucleotide sequence ID" value="NZ_BMIJ01000003.1"/>
</dbReference>
<dbReference type="PANTHER" id="PTHR43031:SF6">
    <property type="entry name" value="THIOSULFATE SULFURTRANSFERASE GLPE"/>
    <property type="match status" value="1"/>
</dbReference>
<dbReference type="PANTHER" id="PTHR43031">
    <property type="entry name" value="FAD-DEPENDENT OXIDOREDUCTASE"/>
    <property type="match status" value="1"/>
</dbReference>
<evidence type="ECO:0000313" key="4">
    <source>
        <dbReference type="EMBL" id="GGB93150.1"/>
    </source>
</evidence>
<dbReference type="Gene3D" id="3.40.250.10">
    <property type="entry name" value="Rhodanese-like domain"/>
    <property type="match status" value="1"/>
</dbReference>
<dbReference type="EMBL" id="BMIJ01000003">
    <property type="protein sequence ID" value="GGB93150.1"/>
    <property type="molecule type" value="Genomic_DNA"/>
</dbReference>
<name>A0ABQ1KE37_9GAMM</name>
<keyword evidence="5" id="KW-1185">Reference proteome</keyword>
<feature type="domain" description="Rhodanese" evidence="3">
    <location>
        <begin position="17"/>
        <end position="97"/>
    </location>
</feature>
<evidence type="ECO:0000256" key="2">
    <source>
        <dbReference type="ARBA" id="ARBA00022679"/>
    </source>
</evidence>
<evidence type="ECO:0000313" key="5">
    <source>
        <dbReference type="Proteomes" id="UP000629025"/>
    </source>
</evidence>
<protein>
    <submittedName>
        <fullName evidence="4">Thiosulfate sulfurtransferase GlpE</fullName>
    </submittedName>
</protein>
<proteinExistence type="predicted"/>
<dbReference type="SUPFAM" id="SSF52821">
    <property type="entry name" value="Rhodanese/Cell cycle control phosphatase"/>
    <property type="match status" value="1"/>
</dbReference>
<organism evidence="4 5">
    <name type="scientific">Marinobacterium zhoushanense</name>
    <dbReference type="NCBI Taxonomy" id="1679163"/>
    <lineage>
        <taxon>Bacteria</taxon>
        <taxon>Pseudomonadati</taxon>
        <taxon>Pseudomonadota</taxon>
        <taxon>Gammaproteobacteria</taxon>
        <taxon>Oceanospirillales</taxon>
        <taxon>Oceanospirillaceae</taxon>
        <taxon>Marinobacterium</taxon>
    </lineage>
</organism>
<dbReference type="Pfam" id="PF00581">
    <property type="entry name" value="Rhodanese"/>
    <property type="match status" value="1"/>
</dbReference>
<dbReference type="SMART" id="SM00450">
    <property type="entry name" value="RHOD"/>
    <property type="match status" value="1"/>
</dbReference>
<keyword evidence="2" id="KW-0808">Transferase</keyword>
<comment type="caution">
    <text evidence="4">The sequence shown here is derived from an EMBL/GenBank/DDBJ whole genome shotgun (WGS) entry which is preliminary data.</text>
</comment>
<evidence type="ECO:0000259" key="3">
    <source>
        <dbReference type="PROSITE" id="PS50206"/>
    </source>
</evidence>
<evidence type="ECO:0000256" key="1">
    <source>
        <dbReference type="ARBA" id="ARBA00022490"/>
    </source>
</evidence>
<accession>A0ABQ1KE37</accession>
<dbReference type="CDD" id="cd01444">
    <property type="entry name" value="GlpE_ST"/>
    <property type="match status" value="1"/>
</dbReference>
<dbReference type="InterPro" id="IPR036873">
    <property type="entry name" value="Rhodanese-like_dom_sf"/>
</dbReference>
<dbReference type="InterPro" id="IPR001763">
    <property type="entry name" value="Rhodanese-like_dom"/>
</dbReference>
<sequence>MGKFKTLSVDEMKPMLSTTDAMLLDCRDVRDYKVAHIDNAMHLHEGLRESLLLKGDKQRPMIIYCYHGHASEHVAEMFTDFGFKEVYSLKGGFEAWK</sequence>
<dbReference type="PROSITE" id="PS50206">
    <property type="entry name" value="RHODANESE_3"/>
    <property type="match status" value="1"/>
</dbReference>
<dbReference type="Proteomes" id="UP000629025">
    <property type="component" value="Unassembled WGS sequence"/>
</dbReference>
<reference evidence="5" key="1">
    <citation type="journal article" date="2019" name="Int. J. Syst. Evol. Microbiol.">
        <title>The Global Catalogue of Microorganisms (GCM) 10K type strain sequencing project: providing services to taxonomists for standard genome sequencing and annotation.</title>
        <authorList>
            <consortium name="The Broad Institute Genomics Platform"/>
            <consortium name="The Broad Institute Genome Sequencing Center for Infectious Disease"/>
            <person name="Wu L."/>
            <person name="Ma J."/>
        </authorList>
    </citation>
    <scope>NUCLEOTIDE SEQUENCE [LARGE SCALE GENOMIC DNA]</scope>
    <source>
        <strain evidence="5">CGMCC 1.15341</strain>
    </source>
</reference>
<dbReference type="InterPro" id="IPR050229">
    <property type="entry name" value="GlpE_sulfurtransferase"/>
</dbReference>
<dbReference type="InterPro" id="IPR023695">
    <property type="entry name" value="Thiosulf_sulfurTrfase"/>
</dbReference>
<keyword evidence="1" id="KW-0963">Cytoplasm</keyword>